<organism evidence="16 17">
    <name type="scientific">Candidatus Manganitrophus noduliformans</name>
    <dbReference type="NCBI Taxonomy" id="2606439"/>
    <lineage>
        <taxon>Bacteria</taxon>
        <taxon>Pseudomonadati</taxon>
        <taxon>Nitrospirota</taxon>
        <taxon>Nitrospiria</taxon>
        <taxon>Candidatus Troglogloeales</taxon>
        <taxon>Candidatus Manganitrophaceae</taxon>
        <taxon>Candidatus Manganitrophus</taxon>
    </lineage>
</organism>
<dbReference type="Pfam" id="PF00989">
    <property type="entry name" value="PAS"/>
    <property type="match status" value="1"/>
</dbReference>
<feature type="domain" description="PAC" evidence="13">
    <location>
        <begin position="346"/>
        <end position="397"/>
    </location>
</feature>
<feature type="domain" description="PAS" evidence="12">
    <location>
        <begin position="266"/>
        <end position="303"/>
    </location>
</feature>
<dbReference type="SUPFAM" id="SSF55785">
    <property type="entry name" value="PYP-like sensor domain (PAS domain)"/>
    <property type="match status" value="4"/>
</dbReference>
<evidence type="ECO:0000259" key="15">
    <source>
        <dbReference type="PROSITE" id="PS50887"/>
    </source>
</evidence>
<evidence type="ECO:0000256" key="9">
    <source>
        <dbReference type="ARBA" id="ARBA00023136"/>
    </source>
</evidence>
<feature type="domain" description="PAC" evidence="13">
    <location>
        <begin position="600"/>
        <end position="652"/>
    </location>
</feature>
<dbReference type="InterPro" id="IPR035919">
    <property type="entry name" value="EAL_sf"/>
</dbReference>
<keyword evidence="17" id="KW-1185">Reference proteome</keyword>
<evidence type="ECO:0000256" key="3">
    <source>
        <dbReference type="ARBA" id="ARBA00022519"/>
    </source>
</evidence>
<evidence type="ECO:0000256" key="10">
    <source>
        <dbReference type="PROSITE-ProRule" id="PRU00169"/>
    </source>
</evidence>
<evidence type="ECO:0000313" key="17">
    <source>
        <dbReference type="Proteomes" id="UP000534783"/>
    </source>
</evidence>
<dbReference type="AlphaFoldDB" id="A0A7X6DSQ3"/>
<gene>
    <name evidence="16" type="ORF">MNODULE_17990</name>
</gene>
<dbReference type="InterPro" id="IPR035965">
    <property type="entry name" value="PAS-like_dom_sf"/>
</dbReference>
<evidence type="ECO:0000256" key="4">
    <source>
        <dbReference type="ARBA" id="ARBA00022679"/>
    </source>
</evidence>
<dbReference type="InterPro" id="IPR029787">
    <property type="entry name" value="Nucleotide_cyclase"/>
</dbReference>
<keyword evidence="9" id="KW-0472">Membrane</keyword>
<protein>
    <submittedName>
        <fullName evidence="16">PAS domain S-box protein</fullName>
    </submittedName>
</protein>
<feature type="domain" description="GGDEF" evidence="15">
    <location>
        <begin position="684"/>
        <end position="817"/>
    </location>
</feature>
<dbReference type="GO" id="GO:0005886">
    <property type="term" value="C:plasma membrane"/>
    <property type="evidence" value="ECO:0007669"/>
    <property type="project" value="UniProtKB-SubCell"/>
</dbReference>
<dbReference type="PROSITE" id="PS50110">
    <property type="entry name" value="RESPONSE_REGULATORY"/>
    <property type="match status" value="1"/>
</dbReference>
<keyword evidence="4" id="KW-0808">Transferase</keyword>
<evidence type="ECO:0000256" key="1">
    <source>
        <dbReference type="ARBA" id="ARBA00004429"/>
    </source>
</evidence>
<dbReference type="EMBL" id="VTOW01000003">
    <property type="protein sequence ID" value="NKE72645.1"/>
    <property type="molecule type" value="Genomic_DNA"/>
</dbReference>
<dbReference type="Pfam" id="PF00563">
    <property type="entry name" value="EAL"/>
    <property type="match status" value="1"/>
</dbReference>
<dbReference type="InterPro" id="IPR052155">
    <property type="entry name" value="Biofilm_reg_signaling"/>
</dbReference>
<keyword evidence="8" id="KW-1133">Transmembrane helix</keyword>
<evidence type="ECO:0000259" key="13">
    <source>
        <dbReference type="PROSITE" id="PS50113"/>
    </source>
</evidence>
<dbReference type="Gene3D" id="3.30.70.270">
    <property type="match status" value="1"/>
</dbReference>
<dbReference type="InterPro" id="IPR000700">
    <property type="entry name" value="PAS-assoc_C"/>
</dbReference>
<dbReference type="CDD" id="cd00130">
    <property type="entry name" value="PAS"/>
    <property type="match status" value="4"/>
</dbReference>
<evidence type="ECO:0000256" key="8">
    <source>
        <dbReference type="ARBA" id="ARBA00022989"/>
    </source>
</evidence>
<dbReference type="InterPro" id="IPR013767">
    <property type="entry name" value="PAS_fold"/>
</dbReference>
<reference evidence="16 17" key="1">
    <citation type="journal article" date="2020" name="Nature">
        <title>Bacterial chemolithoautotrophy via manganese oxidation.</title>
        <authorList>
            <person name="Yu H."/>
            <person name="Leadbetter J.R."/>
        </authorList>
    </citation>
    <scope>NUCLEOTIDE SEQUENCE [LARGE SCALE GENOMIC DNA]</scope>
    <source>
        <strain evidence="16 17">Mn-1</strain>
    </source>
</reference>
<dbReference type="SMART" id="SM00052">
    <property type="entry name" value="EAL"/>
    <property type="match status" value="1"/>
</dbReference>
<comment type="caution">
    <text evidence="16">The sequence shown here is derived from an EMBL/GenBank/DDBJ whole genome shotgun (WGS) entry which is preliminary data.</text>
</comment>
<feature type="domain" description="PAS" evidence="12">
    <location>
        <begin position="398"/>
        <end position="472"/>
    </location>
</feature>
<dbReference type="GO" id="GO:0016740">
    <property type="term" value="F:transferase activity"/>
    <property type="evidence" value="ECO:0007669"/>
    <property type="project" value="UniProtKB-KW"/>
</dbReference>
<evidence type="ECO:0000259" key="11">
    <source>
        <dbReference type="PROSITE" id="PS50110"/>
    </source>
</evidence>
<dbReference type="Gene3D" id="3.30.450.20">
    <property type="entry name" value="PAS domain"/>
    <property type="match status" value="4"/>
</dbReference>
<dbReference type="SUPFAM" id="SSF141868">
    <property type="entry name" value="EAL domain-like"/>
    <property type="match status" value="1"/>
</dbReference>
<dbReference type="InterPro" id="IPR001789">
    <property type="entry name" value="Sig_transdc_resp-reg_receiver"/>
</dbReference>
<dbReference type="PROSITE" id="PS50113">
    <property type="entry name" value="PAC"/>
    <property type="match status" value="4"/>
</dbReference>
<dbReference type="CDD" id="cd01949">
    <property type="entry name" value="GGDEF"/>
    <property type="match status" value="1"/>
</dbReference>
<dbReference type="PROSITE" id="PS50112">
    <property type="entry name" value="PAS"/>
    <property type="match status" value="4"/>
</dbReference>
<dbReference type="InterPro" id="IPR043128">
    <property type="entry name" value="Rev_trsase/Diguanyl_cyclase"/>
</dbReference>
<comment type="subcellular location">
    <subcellularLocation>
        <location evidence="1">Cell inner membrane</location>
        <topology evidence="1">Multi-pass membrane protein</topology>
    </subcellularLocation>
</comment>
<evidence type="ECO:0000256" key="5">
    <source>
        <dbReference type="ARBA" id="ARBA00022692"/>
    </source>
</evidence>
<feature type="domain" description="Response regulatory" evidence="11">
    <location>
        <begin position="6"/>
        <end position="122"/>
    </location>
</feature>
<feature type="domain" description="PAS" evidence="12">
    <location>
        <begin position="526"/>
        <end position="596"/>
    </location>
</feature>
<dbReference type="PANTHER" id="PTHR44757:SF2">
    <property type="entry name" value="BIOFILM ARCHITECTURE MAINTENANCE PROTEIN MBAA"/>
    <property type="match status" value="1"/>
</dbReference>
<dbReference type="SMART" id="SM00086">
    <property type="entry name" value="PAC"/>
    <property type="match status" value="4"/>
</dbReference>
<sequence length="1088" mass="123914">MNKSLRALLVEDSIEDAELLLQELRRGGYDAAFERVETADAMTAALEKHRWDVVFGDFTMPRFNGAAALKLLREKGLDIPFIFVSGTLGEDAAIAAMRAGANDYIMKGNTKRLLPVVERELRECALRREGRQVQERLRQSEERFRQLAENINEVFFLTDADGTSMIYISPAYESIWGRSCQSLYLDPLSWLEGVYPEDRPGVLSLLRKNPSYFQAEYRIVRPDGAIRWIWARTFPIKDQKGTVYRLAGIAEDITERKLAVEESQNSQERIRLLLDSTAEAICGVDLQGRCTFSNQACLRLLGYASIDDLLGKNMHLLVHHTKQDGTPYPLEECKIYQSLFTREGTHVAEDVFWRADGSAFHVEYWSHPVYRNGVLVGAVVTFLNVTERKRAEEELRESEARFRQMAESITEVFWMTNPDKHEMLYLSPGYEKIWGRACKTVYEHPTTWMEAIHPEDRQRVVSAATTNQVSGRYDEEYRIVRPDGSIRWIRDRAFPVKNPSGQVYRITGIAEDITERKRAEEELRMSEERFRRYFQLGLVGMAITSPTKGCLEVNDRICEILGYERSELLQKNWAELTHPDDLSADVANYNRVLSGEIDGYSMEKRFIRKDGQVVHATISVKCVHRADGSIDYFVALMQDITDRKRAEQLVQRMAFYDHLTDLPNRNALTNHLEKIIQSNDNAGLPMALILFDIDHFKEINNTLGHRYGDQLLKELGIRLRNVLFVPDIVARLAGDEFAVLLPKLARKEDIDIVIQKIQRALQPPFIVEGLPIVLEASIGIALYPEHGNNPDSLLQRADVAMHAAKESGSGPTVYVPELDQHSPQRLALMGELRQAIEKNQLILHYQPKVDLKRRVVFEVEALARWRHPQRGMVPPELFIGSAERTGLIHPLTYWVLQTAIRQCSAWQRAGSPVVVSVNLSARNLLDPKLLETVTRLLSANDVAPEWIQFEITESAIMTDPSRAQETLKKLHGIGIRFSIDDFGVGYSSLAYLQKLSVDQIKIDKSFVMHMVENEGDMTIVRSTIELAHNLGLKVVAEGVENQEILARLTEMGCDAAQGYFISRPLPVQELTRWLCESSWASTKSKQVG</sequence>
<evidence type="ECO:0000259" key="14">
    <source>
        <dbReference type="PROSITE" id="PS50883"/>
    </source>
</evidence>
<feature type="domain" description="PAC" evidence="13">
    <location>
        <begin position="213"/>
        <end position="265"/>
    </location>
</feature>
<dbReference type="SUPFAM" id="SSF52172">
    <property type="entry name" value="CheY-like"/>
    <property type="match status" value="1"/>
</dbReference>
<dbReference type="SMART" id="SM00448">
    <property type="entry name" value="REC"/>
    <property type="match status" value="1"/>
</dbReference>
<dbReference type="Gene3D" id="2.10.70.100">
    <property type="match status" value="1"/>
</dbReference>
<evidence type="ECO:0000313" key="16">
    <source>
        <dbReference type="EMBL" id="NKE72645.1"/>
    </source>
</evidence>
<dbReference type="NCBIfam" id="TIGR00254">
    <property type="entry name" value="GGDEF"/>
    <property type="match status" value="1"/>
</dbReference>
<keyword evidence="6" id="KW-0677">Repeat</keyword>
<evidence type="ECO:0000256" key="6">
    <source>
        <dbReference type="ARBA" id="ARBA00022737"/>
    </source>
</evidence>
<dbReference type="RefSeq" id="WP_168062496.1">
    <property type="nucleotide sequence ID" value="NZ_VTOW01000003.1"/>
</dbReference>
<evidence type="ECO:0000256" key="7">
    <source>
        <dbReference type="ARBA" id="ARBA00022741"/>
    </source>
</evidence>
<keyword evidence="7" id="KW-0547">Nucleotide-binding</keyword>
<dbReference type="InterPro" id="IPR000014">
    <property type="entry name" value="PAS"/>
</dbReference>
<dbReference type="InterPro" id="IPR000160">
    <property type="entry name" value="GGDEF_dom"/>
</dbReference>
<dbReference type="Pfam" id="PF00072">
    <property type="entry name" value="Response_reg"/>
    <property type="match status" value="1"/>
</dbReference>
<accession>A0A7X6DSQ3</accession>
<dbReference type="InterPro" id="IPR013655">
    <property type="entry name" value="PAS_fold_3"/>
</dbReference>
<dbReference type="Gene3D" id="3.20.20.450">
    <property type="entry name" value="EAL domain"/>
    <property type="match status" value="1"/>
</dbReference>
<dbReference type="Pfam" id="PF08447">
    <property type="entry name" value="PAS_3"/>
    <property type="match status" value="3"/>
</dbReference>
<feature type="modified residue" description="4-aspartylphosphate" evidence="10">
    <location>
        <position position="57"/>
    </location>
</feature>
<dbReference type="InterPro" id="IPR001633">
    <property type="entry name" value="EAL_dom"/>
</dbReference>
<dbReference type="Gene3D" id="3.40.50.2300">
    <property type="match status" value="1"/>
</dbReference>
<feature type="domain" description="EAL" evidence="14">
    <location>
        <begin position="825"/>
        <end position="1078"/>
    </location>
</feature>
<dbReference type="Pfam" id="PF00990">
    <property type="entry name" value="GGDEF"/>
    <property type="match status" value="1"/>
</dbReference>
<dbReference type="CDD" id="cd00156">
    <property type="entry name" value="REC"/>
    <property type="match status" value="1"/>
</dbReference>
<dbReference type="SUPFAM" id="SSF55073">
    <property type="entry name" value="Nucleotide cyclase"/>
    <property type="match status" value="1"/>
</dbReference>
<dbReference type="NCBIfam" id="TIGR00229">
    <property type="entry name" value="sensory_box"/>
    <property type="match status" value="4"/>
</dbReference>
<keyword evidence="3" id="KW-0997">Cell inner membrane</keyword>
<dbReference type="GO" id="GO:0000166">
    <property type="term" value="F:nucleotide binding"/>
    <property type="evidence" value="ECO:0007669"/>
    <property type="project" value="UniProtKB-KW"/>
</dbReference>
<dbReference type="FunFam" id="3.20.20.450:FF:000001">
    <property type="entry name" value="Cyclic di-GMP phosphodiesterase yahA"/>
    <property type="match status" value="1"/>
</dbReference>
<dbReference type="InterPro" id="IPR011006">
    <property type="entry name" value="CheY-like_superfamily"/>
</dbReference>
<dbReference type="SMART" id="SM00091">
    <property type="entry name" value="PAS"/>
    <property type="match status" value="4"/>
</dbReference>
<feature type="domain" description="PAC" evidence="13">
    <location>
        <begin position="473"/>
        <end position="525"/>
    </location>
</feature>
<feature type="domain" description="PAS" evidence="12">
    <location>
        <begin position="140"/>
        <end position="208"/>
    </location>
</feature>
<evidence type="ECO:0000259" key="12">
    <source>
        <dbReference type="PROSITE" id="PS50112"/>
    </source>
</evidence>
<dbReference type="CDD" id="cd01948">
    <property type="entry name" value="EAL"/>
    <property type="match status" value="1"/>
</dbReference>
<evidence type="ECO:0000256" key="2">
    <source>
        <dbReference type="ARBA" id="ARBA00022475"/>
    </source>
</evidence>
<dbReference type="PANTHER" id="PTHR44757">
    <property type="entry name" value="DIGUANYLATE CYCLASE DGCP"/>
    <property type="match status" value="1"/>
</dbReference>
<dbReference type="Proteomes" id="UP000534783">
    <property type="component" value="Unassembled WGS sequence"/>
</dbReference>
<keyword evidence="10" id="KW-0597">Phosphoprotein</keyword>
<dbReference type="SMART" id="SM00267">
    <property type="entry name" value="GGDEF"/>
    <property type="match status" value="1"/>
</dbReference>
<proteinExistence type="predicted"/>
<dbReference type="InterPro" id="IPR001610">
    <property type="entry name" value="PAC"/>
</dbReference>
<keyword evidence="5" id="KW-0812">Transmembrane</keyword>
<dbReference type="PROSITE" id="PS50887">
    <property type="entry name" value="GGDEF"/>
    <property type="match status" value="1"/>
</dbReference>
<dbReference type="PROSITE" id="PS50883">
    <property type="entry name" value="EAL"/>
    <property type="match status" value="1"/>
</dbReference>
<dbReference type="FunFam" id="2.10.70.100:FF:000001">
    <property type="entry name" value="Sensory transduction histidine kinase"/>
    <property type="match status" value="2"/>
</dbReference>
<dbReference type="GO" id="GO:0006355">
    <property type="term" value="P:regulation of DNA-templated transcription"/>
    <property type="evidence" value="ECO:0007669"/>
    <property type="project" value="InterPro"/>
</dbReference>
<keyword evidence="2" id="KW-1003">Cell membrane</keyword>
<name>A0A7X6DSQ3_9BACT</name>
<dbReference type="GO" id="GO:0000160">
    <property type="term" value="P:phosphorelay signal transduction system"/>
    <property type="evidence" value="ECO:0007669"/>
    <property type="project" value="InterPro"/>
</dbReference>